<reference evidence="3 4" key="1">
    <citation type="submission" date="2019-10" db="EMBL/GenBank/DDBJ databases">
        <authorList>
            <person name="Palmer J.M."/>
        </authorList>
    </citation>
    <scope>NUCLEOTIDE SEQUENCE [LARGE SCALE GENOMIC DNA]</scope>
    <source>
        <strain evidence="3 4">TWF506</strain>
    </source>
</reference>
<dbReference type="GO" id="GO:0005770">
    <property type="term" value="C:late endosome"/>
    <property type="evidence" value="ECO:0007669"/>
    <property type="project" value="TreeGrafter"/>
</dbReference>
<feature type="compositionally biased region" description="Low complexity" evidence="1">
    <location>
        <begin position="55"/>
        <end position="68"/>
    </location>
</feature>
<accession>A0AAN8NBQ6</accession>
<feature type="region of interest" description="Disordered" evidence="1">
    <location>
        <begin position="55"/>
        <end position="86"/>
    </location>
</feature>
<name>A0AAN8NBQ6_9PEZI</name>
<comment type="caution">
    <text evidence="3">The sequence shown here is derived from an EMBL/GenBank/DDBJ whole genome shotgun (WGS) entry which is preliminary data.</text>
</comment>
<evidence type="ECO:0000256" key="1">
    <source>
        <dbReference type="SAM" id="MobiDB-lite"/>
    </source>
</evidence>
<dbReference type="Pfam" id="PF01266">
    <property type="entry name" value="DAO"/>
    <property type="match status" value="1"/>
</dbReference>
<dbReference type="InterPro" id="IPR036188">
    <property type="entry name" value="FAD/NAD-bd_sf"/>
</dbReference>
<dbReference type="Gene3D" id="3.30.9.10">
    <property type="entry name" value="D-Amino Acid Oxidase, subunit A, domain 2"/>
    <property type="match status" value="1"/>
</dbReference>
<feature type="domain" description="FAD dependent oxidoreductase" evidence="2">
    <location>
        <begin position="129"/>
        <end position="447"/>
    </location>
</feature>
<dbReference type="AlphaFoldDB" id="A0AAN8NBQ6"/>
<evidence type="ECO:0000313" key="3">
    <source>
        <dbReference type="EMBL" id="KAK6506556.1"/>
    </source>
</evidence>
<keyword evidence="4" id="KW-1185">Reference proteome</keyword>
<dbReference type="SUPFAM" id="SSF51905">
    <property type="entry name" value="FAD/NAD(P)-binding domain"/>
    <property type="match status" value="1"/>
</dbReference>
<sequence length="468" mass="51343">MISRYFAFRPGLQWLLADETDVWRRASVGSWSWRSTLEFLRQNRVYDVRSQTADSSPSSIIVSSGPSPSLRPENKSPEPAEPAEATSVATVLVKSLVNAQKGRDYRRRDRGCLDSLCRQEPYLSHHESNPSVTLIEASSIACGASGKAGGLLALDWHGNDTASLARLSYQLHAALSEQFNGRERWGYRELDTLEISCTEGKASSRHVSGVPDWLREGVISKVGNLGTTQSTAQVHPRRFCEAIVKESKDLEVIMGHASRIVLDDDKKVKGVDVEFDGIRDTKIIEAEVVVVAAGPWTTRLLPNIPVSTQRAHSITISTQTPVSAHALFTNIKLKNGSLVTPEIYPRMDEIYACGDVDKLAPLPKFARDVKVDEGRCRQIMKNISVVSELLEKGEVTAMQACYLPYSEIGPGPSIGWVPGMRNVAVATGHSCWGICNAPGTGKLLTELICEGRITSANIQSLDPSRYTR</sequence>
<dbReference type="PANTHER" id="PTHR13847:SF150">
    <property type="entry name" value="OXIDOREDUCTASE TDA3-RELATED"/>
    <property type="match status" value="1"/>
</dbReference>
<dbReference type="PANTHER" id="PTHR13847">
    <property type="entry name" value="SARCOSINE DEHYDROGENASE-RELATED"/>
    <property type="match status" value="1"/>
</dbReference>
<dbReference type="GO" id="GO:0042147">
    <property type="term" value="P:retrograde transport, endosome to Golgi"/>
    <property type="evidence" value="ECO:0007669"/>
    <property type="project" value="TreeGrafter"/>
</dbReference>
<dbReference type="Proteomes" id="UP001307849">
    <property type="component" value="Unassembled WGS sequence"/>
</dbReference>
<proteinExistence type="predicted"/>
<gene>
    <name evidence="3" type="ORF">TWF506_011461</name>
</gene>
<dbReference type="InterPro" id="IPR006076">
    <property type="entry name" value="FAD-dep_OxRdtase"/>
</dbReference>
<evidence type="ECO:0000313" key="4">
    <source>
        <dbReference type="Proteomes" id="UP001307849"/>
    </source>
</evidence>
<dbReference type="Gene3D" id="3.50.50.60">
    <property type="entry name" value="FAD/NAD(P)-binding domain"/>
    <property type="match status" value="1"/>
</dbReference>
<evidence type="ECO:0000259" key="2">
    <source>
        <dbReference type="Pfam" id="PF01266"/>
    </source>
</evidence>
<organism evidence="3 4">
    <name type="scientific">Arthrobotrys conoides</name>
    <dbReference type="NCBI Taxonomy" id="74498"/>
    <lineage>
        <taxon>Eukaryota</taxon>
        <taxon>Fungi</taxon>
        <taxon>Dikarya</taxon>
        <taxon>Ascomycota</taxon>
        <taxon>Pezizomycotina</taxon>
        <taxon>Orbiliomycetes</taxon>
        <taxon>Orbiliales</taxon>
        <taxon>Orbiliaceae</taxon>
        <taxon>Arthrobotrys</taxon>
    </lineage>
</organism>
<protein>
    <recommendedName>
        <fullName evidence="2">FAD dependent oxidoreductase domain-containing protein</fullName>
    </recommendedName>
</protein>
<dbReference type="GO" id="GO:0005829">
    <property type="term" value="C:cytosol"/>
    <property type="evidence" value="ECO:0007669"/>
    <property type="project" value="GOC"/>
</dbReference>
<dbReference type="EMBL" id="JAVHJM010000009">
    <property type="protein sequence ID" value="KAK6506556.1"/>
    <property type="molecule type" value="Genomic_DNA"/>
</dbReference>